<accession>A0A1Y1IC23</accession>
<protein>
    <recommendedName>
        <fullName evidence="1">Reverse transcriptase Ty1/copia-type domain-containing protein</fullName>
    </recommendedName>
</protein>
<dbReference type="CDD" id="cd09272">
    <property type="entry name" value="RNase_HI_RT_Ty1"/>
    <property type="match status" value="1"/>
</dbReference>
<dbReference type="Pfam" id="PF07727">
    <property type="entry name" value="RVT_2"/>
    <property type="match status" value="1"/>
</dbReference>
<dbReference type="PANTHER" id="PTHR11439:SF483">
    <property type="entry name" value="PEPTIDE SYNTHASE GLIP-LIKE, PUTATIVE (AFU_ORTHOLOGUE AFUA_3G12920)-RELATED"/>
    <property type="match status" value="1"/>
</dbReference>
<dbReference type="SUPFAM" id="SSF56672">
    <property type="entry name" value="DNA/RNA polymerases"/>
    <property type="match status" value="1"/>
</dbReference>
<evidence type="ECO:0000313" key="2">
    <source>
        <dbReference type="EMBL" id="GAQ88505.1"/>
    </source>
</evidence>
<sequence>MDEEMRSLLENGTWELVEKPEGVKPLPMKWVYKIKRDALGNVERYKFRLVAKGYLQKQGIDFEEVYAPVSKHTSLRALLAVVAARDLELHQLDVKTAFLNGELEETIYMQQPQGYEQGGSEMVCLLKRSLYGLRQAPRAWYLRLKEELGLLEFGASVADAALFVGEVDGEEVFLLVWVDDILIAIRGKDRVAKVKAHLARTFDVRDLGEATYFLGSELARDREARTLKLTQKRQTGELLGRHGLAGARPRSVPLGTAGKLTREGTPLDTAKFPYSELIGSLLYLSVCTRPDIAQAVGALARYTSAPTEAHWAAALGVVRYLAGTAEAGVTFGGSDELLEVFCDADFAGDVDMRRSTTGYVFLMYGGAVSWSSRLQPTVAVSTVEAEYTVSAAQAVKEALWFRKLGGDLGLGLGTVPIDCDNQGAIQLLKHPVATLRSKHIDVLHHFARERVARKEVGFAYCRTEDMKADIMTKALTPGKFFKCRNKENSHVGSTSLWCPFKHP</sequence>
<evidence type="ECO:0000313" key="3">
    <source>
        <dbReference type="Proteomes" id="UP000054558"/>
    </source>
</evidence>
<dbReference type="InterPro" id="IPR013103">
    <property type="entry name" value="RVT_2"/>
</dbReference>
<proteinExistence type="predicted"/>
<keyword evidence="3" id="KW-1185">Reference proteome</keyword>
<dbReference type="OMA" id="APINIFY"/>
<dbReference type="AlphaFoldDB" id="A0A1Y1IC23"/>
<gene>
    <name evidence="2" type="ORF">KFL_004340120</name>
</gene>
<dbReference type="STRING" id="105231.A0A1Y1IC23"/>
<dbReference type="EMBL" id="DF237383">
    <property type="protein sequence ID" value="GAQ88505.1"/>
    <property type="molecule type" value="Genomic_DNA"/>
</dbReference>
<name>A0A1Y1IC23_KLENI</name>
<organism evidence="2 3">
    <name type="scientific">Klebsormidium nitens</name>
    <name type="common">Green alga</name>
    <name type="synonym">Ulothrix nitens</name>
    <dbReference type="NCBI Taxonomy" id="105231"/>
    <lineage>
        <taxon>Eukaryota</taxon>
        <taxon>Viridiplantae</taxon>
        <taxon>Streptophyta</taxon>
        <taxon>Klebsormidiophyceae</taxon>
        <taxon>Klebsormidiales</taxon>
        <taxon>Klebsormidiaceae</taxon>
        <taxon>Klebsormidium</taxon>
    </lineage>
</organism>
<feature type="domain" description="Reverse transcriptase Ty1/copia-type" evidence="1">
    <location>
        <begin position="11"/>
        <end position="254"/>
    </location>
</feature>
<dbReference type="PANTHER" id="PTHR11439">
    <property type="entry name" value="GAG-POL-RELATED RETROTRANSPOSON"/>
    <property type="match status" value="1"/>
</dbReference>
<dbReference type="InterPro" id="IPR043502">
    <property type="entry name" value="DNA/RNA_pol_sf"/>
</dbReference>
<evidence type="ECO:0000259" key="1">
    <source>
        <dbReference type="Pfam" id="PF07727"/>
    </source>
</evidence>
<dbReference type="OrthoDB" id="1645289at2759"/>
<dbReference type="Proteomes" id="UP000054558">
    <property type="component" value="Unassembled WGS sequence"/>
</dbReference>
<reference evidence="2 3" key="1">
    <citation type="journal article" date="2014" name="Nat. Commun.">
        <title>Klebsormidium flaccidum genome reveals primary factors for plant terrestrial adaptation.</title>
        <authorList>
            <person name="Hori K."/>
            <person name="Maruyama F."/>
            <person name="Fujisawa T."/>
            <person name="Togashi T."/>
            <person name="Yamamoto N."/>
            <person name="Seo M."/>
            <person name="Sato S."/>
            <person name="Yamada T."/>
            <person name="Mori H."/>
            <person name="Tajima N."/>
            <person name="Moriyama T."/>
            <person name="Ikeuchi M."/>
            <person name="Watanabe M."/>
            <person name="Wada H."/>
            <person name="Kobayashi K."/>
            <person name="Saito M."/>
            <person name="Masuda T."/>
            <person name="Sasaki-Sekimoto Y."/>
            <person name="Mashiguchi K."/>
            <person name="Awai K."/>
            <person name="Shimojima M."/>
            <person name="Masuda S."/>
            <person name="Iwai M."/>
            <person name="Nobusawa T."/>
            <person name="Narise T."/>
            <person name="Kondo S."/>
            <person name="Saito H."/>
            <person name="Sato R."/>
            <person name="Murakawa M."/>
            <person name="Ihara Y."/>
            <person name="Oshima-Yamada Y."/>
            <person name="Ohtaka K."/>
            <person name="Satoh M."/>
            <person name="Sonobe K."/>
            <person name="Ishii M."/>
            <person name="Ohtani R."/>
            <person name="Kanamori-Sato M."/>
            <person name="Honoki R."/>
            <person name="Miyazaki D."/>
            <person name="Mochizuki H."/>
            <person name="Umetsu J."/>
            <person name="Higashi K."/>
            <person name="Shibata D."/>
            <person name="Kamiya Y."/>
            <person name="Sato N."/>
            <person name="Nakamura Y."/>
            <person name="Tabata S."/>
            <person name="Ida S."/>
            <person name="Kurokawa K."/>
            <person name="Ohta H."/>
        </authorList>
    </citation>
    <scope>NUCLEOTIDE SEQUENCE [LARGE SCALE GENOMIC DNA]</scope>
    <source>
        <strain evidence="2 3">NIES-2285</strain>
    </source>
</reference>